<dbReference type="HOGENOM" id="CLU_158902_0_0_1"/>
<keyword evidence="3" id="KW-1185">Reference proteome</keyword>
<evidence type="ECO:0000256" key="1">
    <source>
        <dbReference type="SAM" id="MobiDB-lite"/>
    </source>
</evidence>
<name>A0A0D3EKK6_9ORYZ</name>
<dbReference type="PaxDb" id="65489-OBART01G05930.1"/>
<dbReference type="EnsemblPlants" id="OBART01G05930.1">
    <property type="protein sequence ID" value="OBART01G05930.1"/>
    <property type="gene ID" value="OBART01G05930"/>
</dbReference>
<evidence type="ECO:0000313" key="3">
    <source>
        <dbReference type="Proteomes" id="UP000026960"/>
    </source>
</evidence>
<organism evidence="2">
    <name type="scientific">Oryza barthii</name>
    <dbReference type="NCBI Taxonomy" id="65489"/>
    <lineage>
        <taxon>Eukaryota</taxon>
        <taxon>Viridiplantae</taxon>
        <taxon>Streptophyta</taxon>
        <taxon>Embryophyta</taxon>
        <taxon>Tracheophyta</taxon>
        <taxon>Spermatophyta</taxon>
        <taxon>Magnoliopsida</taxon>
        <taxon>Liliopsida</taxon>
        <taxon>Poales</taxon>
        <taxon>Poaceae</taxon>
        <taxon>BOP clade</taxon>
        <taxon>Oryzoideae</taxon>
        <taxon>Oryzeae</taxon>
        <taxon>Oryzinae</taxon>
        <taxon>Oryza</taxon>
    </lineage>
</organism>
<protein>
    <submittedName>
        <fullName evidence="2">Uncharacterized protein</fullName>
    </submittedName>
</protein>
<feature type="region of interest" description="Disordered" evidence="1">
    <location>
        <begin position="58"/>
        <end position="79"/>
    </location>
</feature>
<reference evidence="2" key="1">
    <citation type="journal article" date="2009" name="Rice">
        <title>De Novo Next Generation Sequencing of Plant Genomes.</title>
        <authorList>
            <person name="Rounsley S."/>
            <person name="Marri P.R."/>
            <person name="Yu Y."/>
            <person name="He R."/>
            <person name="Sisneros N."/>
            <person name="Goicoechea J.L."/>
            <person name="Lee S.J."/>
            <person name="Angelova A."/>
            <person name="Kudrna D."/>
            <person name="Luo M."/>
            <person name="Affourtit J."/>
            <person name="Desany B."/>
            <person name="Knight J."/>
            <person name="Niazi F."/>
            <person name="Egholm M."/>
            <person name="Wing R.A."/>
        </authorList>
    </citation>
    <scope>NUCLEOTIDE SEQUENCE [LARGE SCALE GENOMIC DNA]</scope>
    <source>
        <strain evidence="2">cv. IRGC 105608</strain>
    </source>
</reference>
<proteinExistence type="predicted"/>
<sequence>MQVNDGDDVQSLYRPVHACESLKAKEPIEQTIFFVGEKIRSSQDWLLISKGRTKRKGICGPQRAGTLNSGPKIIGPKGPWASLRQKPSPIFLAGNEPKLEQKPTECHSKLPRIQEMKSPKAGFIIVSSDETDITA</sequence>
<evidence type="ECO:0000313" key="2">
    <source>
        <dbReference type="EnsemblPlants" id="OBART01G05930.1"/>
    </source>
</evidence>
<dbReference type="Proteomes" id="UP000026960">
    <property type="component" value="Chromosome 1"/>
</dbReference>
<reference evidence="2" key="2">
    <citation type="submission" date="2015-03" db="UniProtKB">
        <authorList>
            <consortium name="EnsemblPlants"/>
        </authorList>
    </citation>
    <scope>IDENTIFICATION</scope>
</reference>
<dbReference type="AlphaFoldDB" id="A0A0D3EKK6"/>
<dbReference type="Gramene" id="OBART01G05930.1">
    <property type="protein sequence ID" value="OBART01G05930.1"/>
    <property type="gene ID" value="OBART01G05930"/>
</dbReference>
<accession>A0A0D3EKK6</accession>